<sequence>MGKSITGGRVQSLLKEAALVTWLPWLLARVAVTLALIASKFEVTHFTPLNSKAVELSRNGLLGYDAGWYQSIAANGYGGSGYSSERFYPLFPLLIKSLHLLTPFGWSFITVVLANAMAFVAGMALYLLVKIDLKDTLLARRSVWLLCLAPISFSLVFGYAESMLLVFAILTLLFLRRKAWWWAGLFGLLAATTRPLGLLLVAPALIEVVQSRKELSGRRVIAGAAAVLGPIIGTMSYLTWVAIAFGDFWAPIKIQQRPLHHGPLTNPLVVLYHAVFNLFHGHHIGTALHLPWICLAIVLIVVAFRRLPLSYAVFSLAIVLVALSGSNLDSFERYVLSAFPLIIVAAGWLRAKNTAVVVLSASAVVMSGYAFLTFQGLYVP</sequence>
<keyword evidence="9" id="KW-0256">Endoplasmic reticulum</keyword>
<dbReference type="Pfam" id="PF09594">
    <property type="entry name" value="GT87"/>
    <property type="match status" value="1"/>
</dbReference>
<dbReference type="InterPro" id="IPR007315">
    <property type="entry name" value="PIG-V/Gpi18"/>
</dbReference>
<feature type="transmembrane region" description="Helical" evidence="12">
    <location>
        <begin position="104"/>
        <end position="129"/>
    </location>
</feature>
<feature type="transmembrane region" description="Helical" evidence="12">
    <location>
        <begin position="141"/>
        <end position="174"/>
    </location>
</feature>
<dbReference type="GO" id="GO:0000009">
    <property type="term" value="F:alpha-1,6-mannosyltransferase activity"/>
    <property type="evidence" value="ECO:0007669"/>
    <property type="project" value="InterPro"/>
</dbReference>
<evidence type="ECO:0000256" key="3">
    <source>
        <dbReference type="ARBA" id="ARBA00004687"/>
    </source>
</evidence>
<feature type="transmembrane region" description="Helical" evidence="12">
    <location>
        <begin position="334"/>
        <end position="349"/>
    </location>
</feature>
<keyword evidence="6" id="KW-0328">Glycosyltransferase</keyword>
<dbReference type="GO" id="GO:0005789">
    <property type="term" value="C:endoplasmic reticulum membrane"/>
    <property type="evidence" value="ECO:0007669"/>
    <property type="project" value="UniProtKB-SubCell"/>
</dbReference>
<name>A0A6J6ZAG2_9ZZZZ</name>
<comment type="pathway">
    <text evidence="3">Glycolipid biosynthesis; glycosylphosphatidylinositol-anchor biosynthesis.</text>
</comment>
<evidence type="ECO:0000256" key="8">
    <source>
        <dbReference type="ARBA" id="ARBA00022692"/>
    </source>
</evidence>
<evidence type="ECO:0000313" key="13">
    <source>
        <dbReference type="EMBL" id="CAB4816138.1"/>
    </source>
</evidence>
<dbReference type="EMBL" id="CAFABE010000002">
    <property type="protein sequence ID" value="CAB4816138.1"/>
    <property type="molecule type" value="Genomic_DNA"/>
</dbReference>
<proteinExistence type="predicted"/>
<evidence type="ECO:0000256" key="9">
    <source>
        <dbReference type="ARBA" id="ARBA00022824"/>
    </source>
</evidence>
<evidence type="ECO:0000256" key="6">
    <source>
        <dbReference type="ARBA" id="ARBA00022676"/>
    </source>
</evidence>
<evidence type="ECO:0000256" key="10">
    <source>
        <dbReference type="ARBA" id="ARBA00022989"/>
    </source>
</evidence>
<dbReference type="PANTHER" id="PTHR12468">
    <property type="entry name" value="GPI MANNOSYLTRANSFERASE 2"/>
    <property type="match status" value="1"/>
</dbReference>
<dbReference type="EMBL" id="CAFBLT010000001">
    <property type="protein sequence ID" value="CAB4876049.1"/>
    <property type="molecule type" value="Genomic_DNA"/>
</dbReference>
<accession>A0A6J6ZAG2</accession>
<reference evidence="13" key="1">
    <citation type="submission" date="2020-05" db="EMBL/GenBank/DDBJ databases">
        <authorList>
            <person name="Chiriac C."/>
            <person name="Salcher M."/>
            <person name="Ghai R."/>
            <person name="Kavagutti S V."/>
        </authorList>
    </citation>
    <scope>NUCLEOTIDE SEQUENCE</scope>
</reference>
<evidence type="ECO:0000313" key="14">
    <source>
        <dbReference type="EMBL" id="CAB4876049.1"/>
    </source>
</evidence>
<feature type="transmembrane region" description="Helical" evidence="12">
    <location>
        <begin position="20"/>
        <end position="39"/>
    </location>
</feature>
<dbReference type="UniPathway" id="UPA00196"/>
<evidence type="ECO:0000256" key="5">
    <source>
        <dbReference type="ARBA" id="ARBA00022502"/>
    </source>
</evidence>
<dbReference type="PANTHER" id="PTHR12468:SF2">
    <property type="entry name" value="GPI MANNOSYLTRANSFERASE 2"/>
    <property type="match status" value="1"/>
</dbReference>
<dbReference type="GO" id="GO:0006506">
    <property type="term" value="P:GPI anchor biosynthetic process"/>
    <property type="evidence" value="ECO:0007669"/>
    <property type="project" value="UniProtKB-UniPathway"/>
</dbReference>
<evidence type="ECO:0000256" key="4">
    <source>
        <dbReference type="ARBA" id="ARBA00022475"/>
    </source>
</evidence>
<organism evidence="13">
    <name type="scientific">freshwater metagenome</name>
    <dbReference type="NCBI Taxonomy" id="449393"/>
    <lineage>
        <taxon>unclassified sequences</taxon>
        <taxon>metagenomes</taxon>
        <taxon>ecological metagenomes</taxon>
    </lineage>
</organism>
<evidence type="ECO:0000256" key="1">
    <source>
        <dbReference type="ARBA" id="ARBA00004477"/>
    </source>
</evidence>
<dbReference type="GO" id="GO:0004376">
    <property type="term" value="F:GPI mannosyltransferase activity"/>
    <property type="evidence" value="ECO:0007669"/>
    <property type="project" value="InterPro"/>
</dbReference>
<keyword evidence="7" id="KW-0808">Transferase</keyword>
<feature type="transmembrane region" description="Helical" evidence="12">
    <location>
        <begin position="284"/>
        <end position="304"/>
    </location>
</feature>
<protein>
    <submittedName>
        <fullName evidence="13">Unannotated protein</fullName>
    </submittedName>
</protein>
<evidence type="ECO:0000256" key="7">
    <source>
        <dbReference type="ARBA" id="ARBA00022679"/>
    </source>
</evidence>
<evidence type="ECO:0000256" key="12">
    <source>
        <dbReference type="SAM" id="Phobius"/>
    </source>
</evidence>
<evidence type="ECO:0000256" key="2">
    <source>
        <dbReference type="ARBA" id="ARBA00004651"/>
    </source>
</evidence>
<keyword evidence="4" id="KW-1003">Cell membrane</keyword>
<feature type="transmembrane region" description="Helical" evidence="12">
    <location>
        <begin position="180"/>
        <end position="208"/>
    </location>
</feature>
<feature type="transmembrane region" description="Helical" evidence="12">
    <location>
        <begin position="311"/>
        <end position="328"/>
    </location>
</feature>
<dbReference type="InterPro" id="IPR018584">
    <property type="entry name" value="GT87"/>
</dbReference>
<feature type="transmembrane region" description="Helical" evidence="12">
    <location>
        <begin position="356"/>
        <end position="378"/>
    </location>
</feature>
<dbReference type="AlphaFoldDB" id="A0A6J6ZAG2"/>
<keyword evidence="10 12" id="KW-1133">Transmembrane helix</keyword>
<comment type="subcellular location">
    <subcellularLocation>
        <location evidence="2">Cell membrane</location>
        <topology evidence="2">Multi-pass membrane protein</topology>
    </subcellularLocation>
    <subcellularLocation>
        <location evidence="1">Endoplasmic reticulum membrane</location>
        <topology evidence="1">Multi-pass membrane protein</topology>
    </subcellularLocation>
</comment>
<gene>
    <name evidence="13" type="ORF">UFOPK3164_00073</name>
    <name evidence="14" type="ORF">UFOPK3427_01133</name>
    <name evidence="15" type="ORF">UFOPK4112_01008</name>
</gene>
<evidence type="ECO:0000256" key="11">
    <source>
        <dbReference type="ARBA" id="ARBA00023136"/>
    </source>
</evidence>
<feature type="transmembrane region" description="Helical" evidence="12">
    <location>
        <begin position="220"/>
        <end position="243"/>
    </location>
</feature>
<dbReference type="GO" id="GO:0005886">
    <property type="term" value="C:plasma membrane"/>
    <property type="evidence" value="ECO:0007669"/>
    <property type="project" value="UniProtKB-SubCell"/>
</dbReference>
<keyword evidence="8 12" id="KW-0812">Transmembrane</keyword>
<dbReference type="EMBL" id="CAFBPM010000008">
    <property type="protein sequence ID" value="CAB5022540.1"/>
    <property type="molecule type" value="Genomic_DNA"/>
</dbReference>
<dbReference type="GO" id="GO:0031501">
    <property type="term" value="C:mannosyltransferase complex"/>
    <property type="evidence" value="ECO:0007669"/>
    <property type="project" value="TreeGrafter"/>
</dbReference>
<evidence type="ECO:0000313" key="15">
    <source>
        <dbReference type="EMBL" id="CAB5022540.1"/>
    </source>
</evidence>
<keyword evidence="5" id="KW-0337">GPI-anchor biosynthesis</keyword>
<keyword evidence="11 12" id="KW-0472">Membrane</keyword>